<evidence type="ECO:0000259" key="1">
    <source>
        <dbReference type="Pfam" id="PF01575"/>
    </source>
</evidence>
<evidence type="ECO:0000313" key="3">
    <source>
        <dbReference type="Proteomes" id="UP000293568"/>
    </source>
</evidence>
<dbReference type="KEGG" id="pprt:ET464_04970"/>
<protein>
    <recommendedName>
        <fullName evidence="1">MaoC-like domain-containing protein</fullName>
    </recommendedName>
</protein>
<dbReference type="CDD" id="cd03441">
    <property type="entry name" value="R_hydratase_like"/>
    <property type="match status" value="1"/>
</dbReference>
<proteinExistence type="predicted"/>
<dbReference type="InterPro" id="IPR002539">
    <property type="entry name" value="MaoC-like_dom"/>
</dbReference>
<dbReference type="RefSeq" id="WP_129438771.1">
    <property type="nucleotide sequence ID" value="NZ_CP035492.1"/>
</dbReference>
<dbReference type="GO" id="GO:0006633">
    <property type="term" value="P:fatty acid biosynthetic process"/>
    <property type="evidence" value="ECO:0007669"/>
    <property type="project" value="TreeGrafter"/>
</dbReference>
<dbReference type="Proteomes" id="UP000293568">
    <property type="component" value="Chromosome"/>
</dbReference>
<dbReference type="GO" id="GO:0019171">
    <property type="term" value="F:(3R)-hydroxyacyl-[acyl-carrier-protein] dehydratase activity"/>
    <property type="evidence" value="ECO:0007669"/>
    <property type="project" value="TreeGrafter"/>
</dbReference>
<dbReference type="OrthoDB" id="9801625at2"/>
<feature type="domain" description="MaoC-like" evidence="1">
    <location>
        <begin position="3"/>
        <end position="89"/>
    </location>
</feature>
<keyword evidence="3" id="KW-1185">Reference proteome</keyword>
<sequence length="116" mass="12587">MKKKITVEAIRHYADASKDPAAIHIDPDAARKAGFERPIAQGMYIMGLAHSMYLSSNPAQWIKSARMTFLSPLLSETAVHFKFESMGVDIEVTVTGENGEVAARGCFSVEGGPDSE</sequence>
<dbReference type="PANTHER" id="PTHR43437:SF3">
    <property type="entry name" value="HYDROXYACYL-THIOESTER DEHYDRATASE TYPE 2, MITOCHONDRIAL"/>
    <property type="match status" value="1"/>
</dbReference>
<gene>
    <name evidence="2" type="ORF">ET464_04970</name>
</gene>
<evidence type="ECO:0000313" key="2">
    <source>
        <dbReference type="EMBL" id="QAY65832.1"/>
    </source>
</evidence>
<dbReference type="InterPro" id="IPR029069">
    <property type="entry name" value="HotDog_dom_sf"/>
</dbReference>
<dbReference type="Gene3D" id="3.10.129.10">
    <property type="entry name" value="Hotdog Thioesterase"/>
    <property type="match status" value="1"/>
</dbReference>
<dbReference type="EMBL" id="CP035492">
    <property type="protein sequence ID" value="QAY65832.1"/>
    <property type="molecule type" value="Genomic_DNA"/>
</dbReference>
<reference evidence="2 3" key="1">
    <citation type="submission" date="2019-01" db="EMBL/GenBank/DDBJ databases">
        <title>Genome sequencing of strain FW100M-2.</title>
        <authorList>
            <person name="Heo J."/>
            <person name="Kim S.-J."/>
            <person name="Kim J.-S."/>
            <person name="Hong S.-B."/>
            <person name="Kwon S.-W."/>
        </authorList>
    </citation>
    <scope>NUCLEOTIDE SEQUENCE [LARGE SCALE GENOMIC DNA]</scope>
    <source>
        <strain evidence="2 3">FW100M-2</strain>
    </source>
</reference>
<dbReference type="AlphaFoldDB" id="A0A4P6ESC7"/>
<name>A0A4P6ESC7_9BACL</name>
<dbReference type="SUPFAM" id="SSF54637">
    <property type="entry name" value="Thioesterase/thiol ester dehydrase-isomerase"/>
    <property type="match status" value="1"/>
</dbReference>
<dbReference type="Pfam" id="PF01575">
    <property type="entry name" value="MaoC_dehydratas"/>
    <property type="match status" value="1"/>
</dbReference>
<dbReference type="PANTHER" id="PTHR43437">
    <property type="entry name" value="HYDROXYACYL-THIOESTER DEHYDRATASE TYPE 2, MITOCHONDRIAL-RELATED"/>
    <property type="match status" value="1"/>
</dbReference>
<accession>A0A4P6ESC7</accession>
<organism evidence="2 3">
    <name type="scientific">Paenibacillus protaetiae</name>
    <dbReference type="NCBI Taxonomy" id="2509456"/>
    <lineage>
        <taxon>Bacteria</taxon>
        <taxon>Bacillati</taxon>
        <taxon>Bacillota</taxon>
        <taxon>Bacilli</taxon>
        <taxon>Bacillales</taxon>
        <taxon>Paenibacillaceae</taxon>
        <taxon>Paenibacillus</taxon>
    </lineage>
</organism>
<dbReference type="InterPro" id="IPR050965">
    <property type="entry name" value="UPF0336/Enoyl-CoA_hydratase"/>
</dbReference>